<proteinExistence type="inferred from homology"/>
<evidence type="ECO:0000313" key="3">
    <source>
        <dbReference type="EMBL" id="QUD88650.1"/>
    </source>
</evidence>
<organism evidence="3 4">
    <name type="scientific">Phenylobacterium montanum</name>
    <dbReference type="NCBI Taxonomy" id="2823693"/>
    <lineage>
        <taxon>Bacteria</taxon>
        <taxon>Pseudomonadati</taxon>
        <taxon>Pseudomonadota</taxon>
        <taxon>Alphaproteobacteria</taxon>
        <taxon>Caulobacterales</taxon>
        <taxon>Caulobacteraceae</taxon>
        <taxon>Phenylobacterium</taxon>
    </lineage>
</organism>
<dbReference type="RefSeq" id="WP_211938700.1">
    <property type="nucleotide sequence ID" value="NZ_CP073078.1"/>
</dbReference>
<dbReference type="InterPro" id="IPR011008">
    <property type="entry name" value="Dimeric_a/b-barrel"/>
</dbReference>
<evidence type="ECO:0000313" key="4">
    <source>
        <dbReference type="Proteomes" id="UP000676409"/>
    </source>
</evidence>
<comment type="similarity">
    <text evidence="1">Belongs to the YciI family.</text>
</comment>
<dbReference type="Gene3D" id="3.30.70.1060">
    <property type="entry name" value="Dimeric alpha+beta barrel"/>
    <property type="match status" value="1"/>
</dbReference>
<accession>A0A975IVD0</accession>
<dbReference type="Proteomes" id="UP000676409">
    <property type="component" value="Chromosome"/>
</dbReference>
<sequence>MRYLLMLYADEKAGLAIPPDAMAGFMSQMYAYREALAKAGAFIETAPLMPTTEACVVKVVDGGISVQDGPYAETREQLGGYYIIEAPDMDAARKWAARCPAATWGSIEVRQIRELPPR</sequence>
<dbReference type="PANTHER" id="PTHR35174:SF3">
    <property type="entry name" value="BLL7171 PROTEIN"/>
    <property type="match status" value="1"/>
</dbReference>
<evidence type="ECO:0000256" key="1">
    <source>
        <dbReference type="ARBA" id="ARBA00007689"/>
    </source>
</evidence>
<feature type="domain" description="YCII-related" evidence="2">
    <location>
        <begin position="1"/>
        <end position="114"/>
    </location>
</feature>
<protein>
    <submittedName>
        <fullName evidence="3">YciI family protein</fullName>
    </submittedName>
</protein>
<dbReference type="PANTHER" id="PTHR35174">
    <property type="entry name" value="BLL7171 PROTEIN-RELATED"/>
    <property type="match status" value="1"/>
</dbReference>
<dbReference type="AlphaFoldDB" id="A0A975IVD0"/>
<dbReference type="EMBL" id="CP073078">
    <property type="protein sequence ID" value="QUD88650.1"/>
    <property type="molecule type" value="Genomic_DNA"/>
</dbReference>
<name>A0A975IVD0_9CAUL</name>
<gene>
    <name evidence="3" type="ORF">KCG34_01820</name>
</gene>
<evidence type="ECO:0000259" key="2">
    <source>
        <dbReference type="Pfam" id="PF03795"/>
    </source>
</evidence>
<dbReference type="KEGG" id="caul:KCG34_01820"/>
<dbReference type="Pfam" id="PF03795">
    <property type="entry name" value="YCII"/>
    <property type="match status" value="1"/>
</dbReference>
<dbReference type="SUPFAM" id="SSF54909">
    <property type="entry name" value="Dimeric alpha+beta barrel"/>
    <property type="match status" value="1"/>
</dbReference>
<dbReference type="InterPro" id="IPR005545">
    <property type="entry name" value="YCII"/>
</dbReference>
<keyword evidence="4" id="KW-1185">Reference proteome</keyword>
<reference evidence="3" key="1">
    <citation type="submission" date="2021-04" db="EMBL/GenBank/DDBJ databases">
        <title>The complete genome sequence of Caulobacter sp. S6.</title>
        <authorList>
            <person name="Tang Y."/>
            <person name="Ouyang W."/>
            <person name="Liu Q."/>
            <person name="Huang B."/>
            <person name="Guo Z."/>
            <person name="Lei P."/>
        </authorList>
    </citation>
    <scope>NUCLEOTIDE SEQUENCE</scope>
    <source>
        <strain evidence="3">S6</strain>
    </source>
</reference>